<dbReference type="InterPro" id="IPR021708">
    <property type="entry name" value="DUF3291"/>
</dbReference>
<gene>
    <name evidence="2" type="ORF">D1Z90_17760</name>
</gene>
<protein>
    <submittedName>
        <fullName evidence="2">DUF3291 domain-containing protein</fullName>
    </submittedName>
</protein>
<evidence type="ECO:0000313" key="2">
    <source>
        <dbReference type="EMBL" id="RJG39981.1"/>
    </source>
</evidence>
<dbReference type="InterPro" id="IPR011008">
    <property type="entry name" value="Dimeric_a/b-barrel"/>
</dbReference>
<organism evidence="2 3">
    <name type="scientific">Motilimonas pumila</name>
    <dbReference type="NCBI Taxonomy" id="2303987"/>
    <lineage>
        <taxon>Bacteria</taxon>
        <taxon>Pseudomonadati</taxon>
        <taxon>Pseudomonadota</taxon>
        <taxon>Gammaproteobacteria</taxon>
        <taxon>Alteromonadales</taxon>
        <taxon>Alteromonadales genera incertae sedis</taxon>
        <taxon>Motilimonas</taxon>
    </lineage>
</organism>
<evidence type="ECO:0000259" key="1">
    <source>
        <dbReference type="Pfam" id="PF11695"/>
    </source>
</evidence>
<dbReference type="RefSeq" id="WP_119912141.1">
    <property type="nucleotide sequence ID" value="NZ_QZCH01000032.1"/>
</dbReference>
<dbReference type="AlphaFoldDB" id="A0A418YAJ9"/>
<evidence type="ECO:0000313" key="3">
    <source>
        <dbReference type="Proteomes" id="UP000283255"/>
    </source>
</evidence>
<keyword evidence="3" id="KW-1185">Reference proteome</keyword>
<feature type="domain" description="DUF3291" evidence="1">
    <location>
        <begin position="3"/>
        <end position="140"/>
    </location>
</feature>
<reference evidence="2 3" key="1">
    <citation type="submission" date="2018-09" db="EMBL/GenBank/DDBJ databases">
        <authorList>
            <person name="Wang F."/>
        </authorList>
    </citation>
    <scope>NUCLEOTIDE SEQUENCE [LARGE SCALE GENOMIC DNA]</scope>
    <source>
        <strain evidence="2 3">PLHSC7-2</strain>
    </source>
</reference>
<proteinExistence type="predicted"/>
<dbReference type="OrthoDB" id="2376237at2"/>
<dbReference type="SUPFAM" id="SSF54909">
    <property type="entry name" value="Dimeric alpha+beta barrel"/>
    <property type="match status" value="1"/>
</dbReference>
<dbReference type="EMBL" id="QZCH01000032">
    <property type="protein sequence ID" value="RJG39981.1"/>
    <property type="molecule type" value="Genomic_DNA"/>
</dbReference>
<dbReference type="Pfam" id="PF11695">
    <property type="entry name" value="DUF3291"/>
    <property type="match status" value="1"/>
</dbReference>
<accession>A0A418YAJ9</accession>
<reference evidence="2 3" key="2">
    <citation type="submission" date="2019-01" db="EMBL/GenBank/DDBJ databases">
        <title>Motilimonas pumilus sp. nov., isolated from the gut of sea cucumber (Apostichopus japonicus).</title>
        <authorList>
            <person name="Wang F.-Q."/>
            <person name="Ren L.-H."/>
            <person name="Lin Y.-W."/>
            <person name="Sun G.-H."/>
            <person name="Du Z.-J."/>
            <person name="Zhao J.-X."/>
            <person name="Liu X.-J."/>
            <person name="Liu L.-J."/>
        </authorList>
    </citation>
    <scope>NUCLEOTIDE SEQUENCE [LARGE SCALE GENOMIC DNA]</scope>
    <source>
        <strain evidence="2 3">PLHSC7-2</strain>
    </source>
</reference>
<name>A0A418YAJ9_9GAMM</name>
<sequence length="152" mass="17800">MQLAQLNIAKAKYALESLEIRDFVDNLEPINRLAESSEGFVWRLKDDSGDATDIQAFSDPNIIVNMSVWDSPDALRTFMFKTHHRDFMRRKKEWFEPISDHSYVLWWQPIGHIPTIEQAIEKLELLRRFGETPSAFTFKSLFSATEYLQSKT</sequence>
<comment type="caution">
    <text evidence="2">The sequence shown here is derived from an EMBL/GenBank/DDBJ whole genome shotgun (WGS) entry which is preliminary data.</text>
</comment>
<dbReference type="Proteomes" id="UP000283255">
    <property type="component" value="Unassembled WGS sequence"/>
</dbReference>